<evidence type="ECO:0000256" key="4">
    <source>
        <dbReference type="ARBA" id="ARBA00022989"/>
    </source>
</evidence>
<dbReference type="Gene3D" id="6.10.340.10">
    <property type="match status" value="1"/>
</dbReference>
<dbReference type="Pfam" id="PF02743">
    <property type="entry name" value="dCache_1"/>
    <property type="match status" value="1"/>
</dbReference>
<evidence type="ECO:0000313" key="9">
    <source>
        <dbReference type="EMBL" id="QDU70587.1"/>
    </source>
</evidence>
<accession>A0A518BUH6</accession>
<evidence type="ECO:0000259" key="8">
    <source>
        <dbReference type="PROSITE" id="PS50885"/>
    </source>
</evidence>
<dbReference type="InterPro" id="IPR033479">
    <property type="entry name" value="dCache_1"/>
</dbReference>
<dbReference type="Gene3D" id="3.30.450.20">
    <property type="entry name" value="PAS domain"/>
    <property type="match status" value="1"/>
</dbReference>
<feature type="region of interest" description="Disordered" evidence="6">
    <location>
        <begin position="356"/>
        <end position="380"/>
    </location>
</feature>
<gene>
    <name evidence="9" type="primary">mcpB_1</name>
    <name evidence="9" type="ORF">Pan265_04150</name>
</gene>
<dbReference type="GO" id="GO:0007165">
    <property type="term" value="P:signal transduction"/>
    <property type="evidence" value="ECO:0007669"/>
    <property type="project" value="InterPro"/>
</dbReference>
<evidence type="ECO:0000256" key="1">
    <source>
        <dbReference type="ARBA" id="ARBA00004651"/>
    </source>
</evidence>
<organism evidence="9 10">
    <name type="scientific">Mucisphaera calidilacus</name>
    <dbReference type="NCBI Taxonomy" id="2527982"/>
    <lineage>
        <taxon>Bacteria</taxon>
        <taxon>Pseudomonadati</taxon>
        <taxon>Planctomycetota</taxon>
        <taxon>Phycisphaerae</taxon>
        <taxon>Phycisphaerales</taxon>
        <taxon>Phycisphaeraceae</taxon>
        <taxon>Mucisphaera</taxon>
    </lineage>
</organism>
<keyword evidence="5 7" id="KW-0472">Membrane</keyword>
<dbReference type="InterPro" id="IPR029151">
    <property type="entry name" value="Sensor-like_sf"/>
</dbReference>
<evidence type="ECO:0000313" key="10">
    <source>
        <dbReference type="Proteomes" id="UP000320386"/>
    </source>
</evidence>
<protein>
    <submittedName>
        <fullName evidence="9">Methyl-accepting chemotaxis protein McpB</fullName>
    </submittedName>
</protein>
<feature type="transmembrane region" description="Helical" evidence="7">
    <location>
        <begin position="301"/>
        <end position="324"/>
    </location>
</feature>
<evidence type="ECO:0000256" key="6">
    <source>
        <dbReference type="SAM" id="MobiDB-lite"/>
    </source>
</evidence>
<dbReference type="EMBL" id="CP036280">
    <property type="protein sequence ID" value="QDU70587.1"/>
    <property type="molecule type" value="Genomic_DNA"/>
</dbReference>
<evidence type="ECO:0000256" key="5">
    <source>
        <dbReference type="ARBA" id="ARBA00023136"/>
    </source>
</evidence>
<dbReference type="GO" id="GO:0005886">
    <property type="term" value="C:plasma membrane"/>
    <property type="evidence" value="ECO:0007669"/>
    <property type="project" value="UniProtKB-SubCell"/>
</dbReference>
<proteinExistence type="predicted"/>
<keyword evidence="3 7" id="KW-0812">Transmembrane</keyword>
<keyword evidence="10" id="KW-1185">Reference proteome</keyword>
<evidence type="ECO:0000256" key="7">
    <source>
        <dbReference type="SAM" id="Phobius"/>
    </source>
</evidence>
<evidence type="ECO:0000256" key="2">
    <source>
        <dbReference type="ARBA" id="ARBA00022475"/>
    </source>
</evidence>
<name>A0A518BUH6_9BACT</name>
<comment type="subcellular location">
    <subcellularLocation>
        <location evidence="1">Cell membrane</location>
        <topology evidence="1">Multi-pass membrane protein</topology>
    </subcellularLocation>
</comment>
<dbReference type="KEGG" id="mcad:Pan265_04150"/>
<sequence>MSLNVFSRMGIRSKLALPIVGLIIIGMATVVVMSYRGSSRAIKAAVDEVLLRDVSITMKQVDHWLEGRKKDFAYWTLDPMFSEAVGDGFLAESARDEVCATLSRIKEEYSHFAVLILTDLEGNAVGASDAETVAESSVVGKKNYKDRGYFQRCLKGETVYSDVLVSKSTGKQVVALAAPVLAEGQQVGVLIGSIPMDALNGYFAFDRPIGESGYGYLMSPSGLIMIHPNAEYVMQLDLSQEAFGGELLSGGTGLCAYTLGGVPKLSAFATSEQTGWVFVEAAPEAELTAEARSVGYQQATVALIVVAAVIVVSFFVIAQLTGAIRGMVDRLKDIAEGEGDLTQRVDDSRSDELGELGRWLTPSSARPTTSWPRWPRSRTT</sequence>
<dbReference type="CDD" id="cd06225">
    <property type="entry name" value="HAMP"/>
    <property type="match status" value="1"/>
</dbReference>
<feature type="transmembrane region" description="Helical" evidence="7">
    <location>
        <begin position="15"/>
        <end position="35"/>
    </location>
</feature>
<dbReference type="Proteomes" id="UP000320386">
    <property type="component" value="Chromosome"/>
</dbReference>
<reference evidence="9 10" key="1">
    <citation type="submission" date="2019-02" db="EMBL/GenBank/DDBJ databases">
        <title>Deep-cultivation of Planctomycetes and their phenomic and genomic characterization uncovers novel biology.</title>
        <authorList>
            <person name="Wiegand S."/>
            <person name="Jogler M."/>
            <person name="Boedeker C."/>
            <person name="Pinto D."/>
            <person name="Vollmers J."/>
            <person name="Rivas-Marin E."/>
            <person name="Kohn T."/>
            <person name="Peeters S.H."/>
            <person name="Heuer A."/>
            <person name="Rast P."/>
            <person name="Oberbeckmann S."/>
            <person name="Bunk B."/>
            <person name="Jeske O."/>
            <person name="Meyerdierks A."/>
            <person name="Storesund J.E."/>
            <person name="Kallscheuer N."/>
            <person name="Luecker S."/>
            <person name="Lage O.M."/>
            <person name="Pohl T."/>
            <person name="Merkel B.J."/>
            <person name="Hornburger P."/>
            <person name="Mueller R.-W."/>
            <person name="Bruemmer F."/>
            <person name="Labrenz M."/>
            <person name="Spormann A.M."/>
            <person name="Op den Camp H."/>
            <person name="Overmann J."/>
            <person name="Amann R."/>
            <person name="Jetten M.S.M."/>
            <person name="Mascher T."/>
            <person name="Medema M.H."/>
            <person name="Devos D.P."/>
            <person name="Kaster A.-K."/>
            <person name="Ovreas L."/>
            <person name="Rohde M."/>
            <person name="Galperin M.Y."/>
            <person name="Jogler C."/>
        </authorList>
    </citation>
    <scope>NUCLEOTIDE SEQUENCE [LARGE SCALE GENOMIC DNA]</scope>
    <source>
        <strain evidence="9 10">Pan265</strain>
    </source>
</reference>
<dbReference type="Pfam" id="PF00672">
    <property type="entry name" value="HAMP"/>
    <property type="match status" value="1"/>
</dbReference>
<evidence type="ECO:0000256" key="3">
    <source>
        <dbReference type="ARBA" id="ARBA00022692"/>
    </source>
</evidence>
<dbReference type="RefSeq" id="WP_236254583.1">
    <property type="nucleotide sequence ID" value="NZ_CP036280.1"/>
</dbReference>
<keyword evidence="4 7" id="KW-1133">Transmembrane helix</keyword>
<dbReference type="SUPFAM" id="SSF103190">
    <property type="entry name" value="Sensory domain-like"/>
    <property type="match status" value="1"/>
</dbReference>
<dbReference type="InterPro" id="IPR003660">
    <property type="entry name" value="HAMP_dom"/>
</dbReference>
<dbReference type="CDD" id="cd12912">
    <property type="entry name" value="PDC2_MCP_like"/>
    <property type="match status" value="1"/>
</dbReference>
<feature type="domain" description="HAMP" evidence="8">
    <location>
        <begin position="318"/>
        <end position="358"/>
    </location>
</feature>
<dbReference type="CDD" id="cd12914">
    <property type="entry name" value="PDC1_DGC_like"/>
    <property type="match status" value="1"/>
</dbReference>
<dbReference type="AlphaFoldDB" id="A0A518BUH6"/>
<keyword evidence="2" id="KW-1003">Cell membrane</keyword>
<dbReference type="PROSITE" id="PS50885">
    <property type="entry name" value="HAMP"/>
    <property type="match status" value="1"/>
</dbReference>
<feature type="compositionally biased region" description="Polar residues" evidence="6">
    <location>
        <begin position="361"/>
        <end position="374"/>
    </location>
</feature>